<dbReference type="RefSeq" id="WP_015771689.1">
    <property type="nucleotide sequence ID" value="NC_013174.1"/>
</dbReference>
<protein>
    <submittedName>
        <fullName evidence="1">Nucleic acid binding OB-fold tRNA/helicase-type</fullName>
    </submittedName>
</protein>
<keyword evidence="1" id="KW-0378">Hydrolase</keyword>
<keyword evidence="2" id="KW-1185">Reference proteome</keyword>
<gene>
    <name evidence="1" type="ordered locus">Jden_1408</name>
</gene>
<dbReference type="GO" id="GO:0004386">
    <property type="term" value="F:helicase activity"/>
    <property type="evidence" value="ECO:0007669"/>
    <property type="project" value="UniProtKB-KW"/>
</dbReference>
<sequence>MVGQRPASTLIRRIFPSADQVAADEERKEAALDTDVIPIAEAQPRQRANLSGVVRSVVLRPHGGTAALEVELYDGSGAIDLIWLGRRRISGIEPGARLKAHGLVVTTNGRQVLYNPRYALKPKPGE</sequence>
<dbReference type="Proteomes" id="UP000000628">
    <property type="component" value="Chromosome"/>
</dbReference>
<dbReference type="AlphaFoldDB" id="C7R4K4"/>
<dbReference type="SUPFAM" id="SSF50249">
    <property type="entry name" value="Nucleic acid-binding proteins"/>
    <property type="match status" value="1"/>
</dbReference>
<accession>C7R4K4</accession>
<organism evidence="1 2">
    <name type="scientific">Jonesia denitrificans (strain ATCC 14870 / DSM 20603 / BCRC 15368 / CIP 55.134 / JCM 11481 / NBRC 15587 / NCTC 10816 / Prevot 55134)</name>
    <name type="common">Listeria denitrificans</name>
    <dbReference type="NCBI Taxonomy" id="471856"/>
    <lineage>
        <taxon>Bacteria</taxon>
        <taxon>Bacillati</taxon>
        <taxon>Actinomycetota</taxon>
        <taxon>Actinomycetes</taxon>
        <taxon>Micrococcales</taxon>
        <taxon>Jonesiaceae</taxon>
        <taxon>Jonesia</taxon>
    </lineage>
</organism>
<evidence type="ECO:0000313" key="1">
    <source>
        <dbReference type="EMBL" id="ACV09061.1"/>
    </source>
</evidence>
<name>C7R4K4_JONDD</name>
<evidence type="ECO:0000313" key="2">
    <source>
        <dbReference type="Proteomes" id="UP000000628"/>
    </source>
</evidence>
<keyword evidence="1" id="KW-0347">Helicase</keyword>
<dbReference type="EMBL" id="CP001706">
    <property type="protein sequence ID" value="ACV09061.1"/>
    <property type="molecule type" value="Genomic_DNA"/>
</dbReference>
<dbReference type="HOGENOM" id="CLU_144847_1_0_11"/>
<dbReference type="eggNOG" id="COG1200">
    <property type="taxonomic scope" value="Bacteria"/>
</dbReference>
<dbReference type="CDD" id="cd04488">
    <property type="entry name" value="RecG_wedge_OBF"/>
    <property type="match status" value="1"/>
</dbReference>
<dbReference type="KEGG" id="jde:Jden_1408"/>
<proteinExistence type="predicted"/>
<reference evidence="1 2" key="1">
    <citation type="journal article" date="2009" name="Stand. Genomic Sci.">
        <title>Complete genome sequence of Jonesia denitrificans type strain (Prevot 55134).</title>
        <authorList>
            <person name="Pukall R."/>
            <person name="Gehrich-Schroter G."/>
            <person name="Lapidus A."/>
            <person name="Nolan M."/>
            <person name="Glavina Del Rio T."/>
            <person name="Lucas S."/>
            <person name="Chen F."/>
            <person name="Tice H."/>
            <person name="Pitluck S."/>
            <person name="Cheng J.F."/>
            <person name="Copeland A."/>
            <person name="Saunders E."/>
            <person name="Brettin T."/>
            <person name="Detter J.C."/>
            <person name="Bruce D."/>
            <person name="Goodwin L."/>
            <person name="Pati A."/>
            <person name="Ivanova N."/>
            <person name="Mavromatis K."/>
            <person name="Ovchinnikova G."/>
            <person name="Chen A."/>
            <person name="Palaniappan K."/>
            <person name="Land M."/>
            <person name="Hauser L."/>
            <person name="Chang Y.J."/>
            <person name="Jeffries C.D."/>
            <person name="Chain P."/>
            <person name="Goker M."/>
            <person name="Bristow J."/>
            <person name="Eisen J.A."/>
            <person name="Markowitz V."/>
            <person name="Hugenholtz P."/>
            <person name="Kyrpides N.C."/>
            <person name="Klenk H.P."/>
            <person name="Han C."/>
        </authorList>
    </citation>
    <scope>NUCLEOTIDE SEQUENCE [LARGE SCALE GENOMIC DNA]</scope>
    <source>
        <strain evidence="2">ATCC 14870 / DSM 20603 / BCRC 15368 / CIP 55.134 / JCM 11481 / NBRC 15587 / NCTC 10816 / Prevot 55134</strain>
    </source>
</reference>
<keyword evidence="1" id="KW-0547">Nucleotide-binding</keyword>
<dbReference type="STRING" id="471856.Jden_1408"/>
<dbReference type="InterPro" id="IPR012340">
    <property type="entry name" value="NA-bd_OB-fold"/>
</dbReference>
<dbReference type="Gene3D" id="2.40.50.140">
    <property type="entry name" value="Nucleic acid-binding proteins"/>
    <property type="match status" value="1"/>
</dbReference>
<keyword evidence="1" id="KW-0067">ATP-binding</keyword>